<feature type="region of interest" description="Disordered" evidence="1">
    <location>
        <begin position="112"/>
        <end position="204"/>
    </location>
</feature>
<proteinExistence type="predicted"/>
<reference evidence="2" key="1">
    <citation type="submission" date="2023-08" db="EMBL/GenBank/DDBJ databases">
        <title>Reference Genome Resource for the Citrus Pathogen Phytophthora citrophthora.</title>
        <authorList>
            <person name="Moller H."/>
            <person name="Coetzee B."/>
            <person name="Rose L.J."/>
            <person name="Van Niekerk J.M."/>
        </authorList>
    </citation>
    <scope>NUCLEOTIDE SEQUENCE</scope>
    <source>
        <strain evidence="2">STE-U-9442</strain>
    </source>
</reference>
<keyword evidence="3" id="KW-1185">Reference proteome</keyword>
<feature type="compositionally biased region" description="Basic and acidic residues" evidence="1">
    <location>
        <begin position="163"/>
        <end position="184"/>
    </location>
</feature>
<dbReference type="EMBL" id="JASMQC010000003">
    <property type="protein sequence ID" value="KAK1946289.1"/>
    <property type="molecule type" value="Genomic_DNA"/>
</dbReference>
<feature type="compositionally biased region" description="Low complexity" evidence="1">
    <location>
        <begin position="441"/>
        <end position="453"/>
    </location>
</feature>
<name>A0AAD9GWA1_9STRA</name>
<sequence>MYAPRRVTPLHPPPPNRGYAVSTTAGITALSRPVTGNFLIKEISQRECACALVQRAHFPICPSEPTAPRVSRALATPPQRLRASSPEPSAPFTLPIAEYYAASRLRDGAKLMSSPAASDSGGSSFDEYKTASPMRDLRRSPTEEGEVEVDYEESVQGDAPESPAHESARTTRGYERSSPRDPRRYTLPRQLHQPNPFPEGPSSLVLSALRNAPPLPARDEPEPLGGVEGAITNPLDEAQEASMSGSPESRRPVPWNIVGTSSRRDYGFEPRDPAEQVKQLMAQPNLHGYAIGAAPRTVAETQQRQGLHERFLTSQVCTLAEYRQRLDKQRRSESVPQMRTYPLLLQTGETLRDYMVHVATWAEASRKLASFDRLMESCSEVDARLARGLLFQYAKVRVRPGRFPRHTTAVAPAPRASIPASQEALPVSEEDSLAVPATDQSLSSAASPSASHTSGEKRVSTEWSTSSPPGASDPRDQKRPRRQGSPASGAPQTPTSFGYEDTRATSPDTGFDHGGDDAPSGAPRDSGEFPAHRATAEEADSLRDAILDECDERYLAQRAWYQLDRSIDTLQSQTQGTWRAFGICMPVSLTTWRRSKAGWLGSRGLSP</sequence>
<feature type="region of interest" description="Disordered" evidence="1">
    <location>
        <begin position="64"/>
        <end position="89"/>
    </location>
</feature>
<feature type="region of interest" description="Disordered" evidence="1">
    <location>
        <begin position="407"/>
        <end position="534"/>
    </location>
</feature>
<evidence type="ECO:0000313" key="3">
    <source>
        <dbReference type="Proteomes" id="UP001259832"/>
    </source>
</evidence>
<protein>
    <submittedName>
        <fullName evidence="2">Uncharacterized protein</fullName>
    </submittedName>
</protein>
<dbReference type="Proteomes" id="UP001259832">
    <property type="component" value="Unassembled WGS sequence"/>
</dbReference>
<feature type="compositionally biased region" description="Acidic residues" evidence="1">
    <location>
        <begin position="143"/>
        <end position="155"/>
    </location>
</feature>
<dbReference type="AlphaFoldDB" id="A0AAD9GWA1"/>
<feature type="region of interest" description="Disordered" evidence="1">
    <location>
        <begin position="238"/>
        <end position="269"/>
    </location>
</feature>
<organism evidence="2 3">
    <name type="scientific">Phytophthora citrophthora</name>
    <dbReference type="NCBI Taxonomy" id="4793"/>
    <lineage>
        <taxon>Eukaryota</taxon>
        <taxon>Sar</taxon>
        <taxon>Stramenopiles</taxon>
        <taxon>Oomycota</taxon>
        <taxon>Peronosporomycetes</taxon>
        <taxon>Peronosporales</taxon>
        <taxon>Peronosporaceae</taxon>
        <taxon>Phytophthora</taxon>
    </lineage>
</organism>
<evidence type="ECO:0000313" key="2">
    <source>
        <dbReference type="EMBL" id="KAK1946289.1"/>
    </source>
</evidence>
<accession>A0AAD9GWA1</accession>
<feature type="compositionally biased region" description="Basic and acidic residues" evidence="1">
    <location>
        <begin position="525"/>
        <end position="534"/>
    </location>
</feature>
<gene>
    <name evidence="2" type="ORF">P3T76_001842</name>
</gene>
<feature type="compositionally biased region" description="Low complexity" evidence="1">
    <location>
        <begin position="113"/>
        <end position="124"/>
    </location>
</feature>
<comment type="caution">
    <text evidence="2">The sequence shown here is derived from an EMBL/GenBank/DDBJ whole genome shotgun (WGS) entry which is preliminary data.</text>
</comment>
<evidence type="ECO:0000256" key="1">
    <source>
        <dbReference type="SAM" id="MobiDB-lite"/>
    </source>
</evidence>